<keyword evidence="5" id="KW-1185">Reference proteome</keyword>
<dbReference type="GO" id="GO:0003700">
    <property type="term" value="F:DNA-binding transcription factor activity"/>
    <property type="evidence" value="ECO:0007669"/>
    <property type="project" value="InterPro"/>
</dbReference>
<dbReference type="InterPro" id="IPR044841">
    <property type="entry name" value="LUX/BOA-like"/>
</dbReference>
<keyword evidence="3" id="KW-0539">Nucleus</keyword>
<evidence type="ECO:0000313" key="4">
    <source>
        <dbReference type="EMBL" id="CAI9778748.1"/>
    </source>
</evidence>
<evidence type="ECO:0000256" key="1">
    <source>
        <dbReference type="ARBA" id="ARBA00023015"/>
    </source>
</evidence>
<proteinExistence type="predicted"/>
<dbReference type="InterPro" id="IPR009057">
    <property type="entry name" value="Homeodomain-like_sf"/>
</dbReference>
<dbReference type="AlphaFoldDB" id="A0AAD1ZZY8"/>
<dbReference type="Proteomes" id="UP000834106">
    <property type="component" value="Chromosome 16"/>
</dbReference>
<dbReference type="PANTHER" id="PTHR31442">
    <property type="entry name" value="HOMEODOMAIN-LIKE SUPERFAMILY PROTEIN-RELATED"/>
    <property type="match status" value="1"/>
</dbReference>
<dbReference type="PANTHER" id="PTHR31442:SF21">
    <property type="entry name" value="TRANSCRIPTION FACTOR BOA-RELATED"/>
    <property type="match status" value="1"/>
</dbReference>
<sequence>MRTILDVYRASQNTLSSIRVAADRHFSFKQEFEKGVTCVDPESAQAVLRRGGAFGVKNAGPKTIVQIMNVDGLTRETVASHLQKYMLYNKRMKESPSASDHMFASAPVFRQQSFDESPSVGNVDYSDSGHYGIMPIPMQYPQLMPIPMTMGIAANMNLVGRFHDFEAHSHHNYYQQLYNGIAWQKMDMYVMWIMRLRMINKCLARATLVNC</sequence>
<evidence type="ECO:0000256" key="2">
    <source>
        <dbReference type="ARBA" id="ARBA00023163"/>
    </source>
</evidence>
<dbReference type="InterPro" id="IPR006447">
    <property type="entry name" value="Myb_dom_plants"/>
</dbReference>
<dbReference type="NCBIfam" id="TIGR01557">
    <property type="entry name" value="myb_SHAQKYF"/>
    <property type="match status" value="1"/>
</dbReference>
<keyword evidence="2" id="KW-0804">Transcription</keyword>
<dbReference type="SUPFAM" id="SSF46689">
    <property type="entry name" value="Homeodomain-like"/>
    <property type="match status" value="1"/>
</dbReference>
<evidence type="ECO:0000313" key="5">
    <source>
        <dbReference type="Proteomes" id="UP000834106"/>
    </source>
</evidence>
<reference evidence="4" key="1">
    <citation type="submission" date="2023-05" db="EMBL/GenBank/DDBJ databases">
        <authorList>
            <person name="Huff M."/>
        </authorList>
    </citation>
    <scope>NUCLEOTIDE SEQUENCE</scope>
</reference>
<dbReference type="GO" id="GO:0003677">
    <property type="term" value="F:DNA binding"/>
    <property type="evidence" value="ECO:0007669"/>
    <property type="project" value="InterPro"/>
</dbReference>
<gene>
    <name evidence="4" type="ORF">FPE_LOCUS26178</name>
</gene>
<organism evidence="4 5">
    <name type="scientific">Fraxinus pennsylvanica</name>
    <dbReference type="NCBI Taxonomy" id="56036"/>
    <lineage>
        <taxon>Eukaryota</taxon>
        <taxon>Viridiplantae</taxon>
        <taxon>Streptophyta</taxon>
        <taxon>Embryophyta</taxon>
        <taxon>Tracheophyta</taxon>
        <taxon>Spermatophyta</taxon>
        <taxon>Magnoliopsida</taxon>
        <taxon>eudicotyledons</taxon>
        <taxon>Gunneridae</taxon>
        <taxon>Pentapetalae</taxon>
        <taxon>asterids</taxon>
        <taxon>lamiids</taxon>
        <taxon>Lamiales</taxon>
        <taxon>Oleaceae</taxon>
        <taxon>Oleeae</taxon>
        <taxon>Fraxinus</taxon>
    </lineage>
</organism>
<keyword evidence="1" id="KW-0805">Transcription regulation</keyword>
<dbReference type="GO" id="GO:0005634">
    <property type="term" value="C:nucleus"/>
    <property type="evidence" value="ECO:0007669"/>
    <property type="project" value="TreeGrafter"/>
</dbReference>
<dbReference type="EMBL" id="OU503051">
    <property type="protein sequence ID" value="CAI9778748.1"/>
    <property type="molecule type" value="Genomic_DNA"/>
</dbReference>
<evidence type="ECO:0008006" key="6">
    <source>
        <dbReference type="Google" id="ProtNLM"/>
    </source>
</evidence>
<name>A0AAD1ZZY8_9LAMI</name>
<protein>
    <recommendedName>
        <fullName evidence="6">Homeodomain-like protein</fullName>
    </recommendedName>
</protein>
<dbReference type="Gene3D" id="1.10.10.60">
    <property type="entry name" value="Homeodomain-like"/>
    <property type="match status" value="1"/>
</dbReference>
<evidence type="ECO:0000256" key="3">
    <source>
        <dbReference type="ARBA" id="ARBA00023242"/>
    </source>
</evidence>
<accession>A0AAD1ZZY8</accession>